<dbReference type="PROSITE" id="PS50111">
    <property type="entry name" value="CHEMOTAXIS_TRANSDUC_2"/>
    <property type="match status" value="1"/>
</dbReference>
<feature type="transmembrane region" description="Helical" evidence="4">
    <location>
        <begin position="119"/>
        <end position="136"/>
    </location>
</feature>
<dbReference type="Pfam" id="PF00015">
    <property type="entry name" value="MCPsignal"/>
    <property type="match status" value="1"/>
</dbReference>
<organism evidence="6 7">
    <name type="scientific">Solibacillus merdavium</name>
    <dbReference type="NCBI Taxonomy" id="2762218"/>
    <lineage>
        <taxon>Bacteria</taxon>
        <taxon>Bacillati</taxon>
        <taxon>Bacillota</taxon>
        <taxon>Bacilli</taxon>
        <taxon>Bacillales</taxon>
        <taxon>Caryophanaceae</taxon>
        <taxon>Solibacillus</taxon>
    </lineage>
</organism>
<feature type="domain" description="Methyl-accepting transducer" evidence="5">
    <location>
        <begin position="217"/>
        <end position="474"/>
    </location>
</feature>
<dbReference type="Gene3D" id="1.10.287.950">
    <property type="entry name" value="Methyl-accepting chemotaxis protein"/>
    <property type="match status" value="1"/>
</dbReference>
<proteinExistence type="inferred from homology"/>
<feature type="transmembrane region" description="Helical" evidence="4">
    <location>
        <begin position="22"/>
        <end position="40"/>
    </location>
</feature>
<protein>
    <submittedName>
        <fullName evidence="6">Chemotaxis protein</fullName>
    </submittedName>
</protein>
<dbReference type="PANTHER" id="PTHR43531:SF11">
    <property type="entry name" value="METHYL-ACCEPTING CHEMOTAXIS PROTEIN 3"/>
    <property type="match status" value="1"/>
</dbReference>
<feature type="transmembrane region" description="Helical" evidence="4">
    <location>
        <begin position="148"/>
        <end position="166"/>
    </location>
</feature>
<dbReference type="InterPro" id="IPR004089">
    <property type="entry name" value="MCPsignal_dom"/>
</dbReference>
<keyword evidence="4" id="KW-1133">Transmembrane helix</keyword>
<comment type="similarity">
    <text evidence="2">Belongs to the methyl-accepting chemotaxis (MCP) protein family.</text>
</comment>
<dbReference type="SMART" id="SM00283">
    <property type="entry name" value="MA"/>
    <property type="match status" value="1"/>
</dbReference>
<reference evidence="6 7" key="1">
    <citation type="submission" date="2020-08" db="EMBL/GenBank/DDBJ databases">
        <title>A Genomic Blueprint of the Chicken Gut Microbiome.</title>
        <authorList>
            <person name="Gilroy R."/>
            <person name="Ravi A."/>
            <person name="Getino M."/>
            <person name="Pursley I."/>
            <person name="Horton D.L."/>
            <person name="Alikhan N.-F."/>
            <person name="Baker D."/>
            <person name="Gharbi K."/>
            <person name="Hall N."/>
            <person name="Watson M."/>
            <person name="Adriaenssens E.M."/>
            <person name="Foster-Nyarko E."/>
            <person name="Jarju S."/>
            <person name="Secka A."/>
            <person name="Antonio M."/>
            <person name="Oren A."/>
            <person name="Chaudhuri R."/>
            <person name="La Ragione R.M."/>
            <person name="Hildebrand F."/>
            <person name="Pallen M.J."/>
        </authorList>
    </citation>
    <scope>NUCLEOTIDE SEQUENCE [LARGE SCALE GENOMIC DNA]</scope>
    <source>
        <strain evidence="6 7">Sa1YVA6</strain>
    </source>
</reference>
<evidence type="ECO:0000256" key="1">
    <source>
        <dbReference type="ARBA" id="ARBA00022500"/>
    </source>
</evidence>
<dbReference type="PANTHER" id="PTHR43531">
    <property type="entry name" value="PROTEIN ICFG"/>
    <property type="match status" value="1"/>
</dbReference>
<dbReference type="RefSeq" id="WP_191704848.1">
    <property type="nucleotide sequence ID" value="NZ_JACSPW010000015.1"/>
</dbReference>
<keyword evidence="4" id="KW-0472">Membrane</keyword>
<comment type="caution">
    <text evidence="6">The sequence shown here is derived from an EMBL/GenBank/DDBJ whole genome shotgun (WGS) entry which is preliminary data.</text>
</comment>
<sequence>MEENNLMESKPFTFNFQRVHQLNLKITCFLLAIIIIPLIVDNGFNGAILYILTAVGVIACAGLNYFLKHPDTVKAVLFAALPGTAVFALFLLDGFTLNKHYLVFITIVMAAIYFSRKILFTYALIVQICVVLLYVLAPEKFLGENQSFTGFLTVFFVYNGVLYMLIKLNEWGGQLVSGSQKREQETSLLLQETKELVVKIEQSAYTLGTETDDVKSTSNALATVSDTILNSTQQIAESIHSEAESISAMHNMMHESKLELSQTVDLSQEAMDHSQQVNEQLSRNAQNVDQVTKQMDVLSESMNMTVITMEDLQSSLQTVNDLLGGIKSIADQTNLLALNAAIEAARAGEHGKGFAVVADEVRKLAEESAVTASEITGVTSQLFTKSSAAQEQSMHGQVTALEGQKLLQEIATVFNNVKNSSDISNANMKKSALAIEKVSNQFTQLLSEIDMLSIASQQNSAATEEIVSSILEENKLLEVIGEATEKLQTLNRELIALTK</sequence>
<accession>A0ABR8XQX4</accession>
<evidence type="ECO:0000256" key="3">
    <source>
        <dbReference type="PROSITE-ProRule" id="PRU00284"/>
    </source>
</evidence>
<gene>
    <name evidence="6" type="ORF">H9632_14850</name>
</gene>
<keyword evidence="4" id="KW-0812">Transmembrane</keyword>
<keyword evidence="7" id="KW-1185">Reference proteome</keyword>
<evidence type="ECO:0000256" key="4">
    <source>
        <dbReference type="SAM" id="Phobius"/>
    </source>
</evidence>
<dbReference type="Proteomes" id="UP000600565">
    <property type="component" value="Unassembled WGS sequence"/>
</dbReference>
<evidence type="ECO:0000256" key="2">
    <source>
        <dbReference type="ARBA" id="ARBA00029447"/>
    </source>
</evidence>
<name>A0ABR8XQX4_9BACL</name>
<feature type="transmembrane region" description="Helical" evidence="4">
    <location>
        <begin position="73"/>
        <end position="92"/>
    </location>
</feature>
<dbReference type="InterPro" id="IPR051310">
    <property type="entry name" value="MCP_chemotaxis"/>
</dbReference>
<feature type="transmembrane region" description="Helical" evidence="4">
    <location>
        <begin position="46"/>
        <end position="66"/>
    </location>
</feature>
<evidence type="ECO:0000313" key="6">
    <source>
        <dbReference type="EMBL" id="MBD8034348.1"/>
    </source>
</evidence>
<dbReference type="EMBL" id="JACSPW010000015">
    <property type="protein sequence ID" value="MBD8034348.1"/>
    <property type="molecule type" value="Genomic_DNA"/>
</dbReference>
<evidence type="ECO:0000259" key="5">
    <source>
        <dbReference type="PROSITE" id="PS50111"/>
    </source>
</evidence>
<dbReference type="SUPFAM" id="SSF58104">
    <property type="entry name" value="Methyl-accepting chemotaxis protein (MCP) signaling domain"/>
    <property type="match status" value="1"/>
</dbReference>
<keyword evidence="1" id="KW-0145">Chemotaxis</keyword>
<evidence type="ECO:0000313" key="7">
    <source>
        <dbReference type="Proteomes" id="UP000600565"/>
    </source>
</evidence>
<keyword evidence="3" id="KW-0807">Transducer</keyword>